<keyword evidence="18" id="KW-1185">Reference proteome</keyword>
<dbReference type="RefSeq" id="WP_198733397.1">
    <property type="nucleotide sequence ID" value="NZ_JAEINH010000005.1"/>
</dbReference>
<keyword evidence="10" id="KW-0511">Multifunctional enzyme</keyword>
<dbReference type="GO" id="GO:0008955">
    <property type="term" value="F:peptidoglycan glycosyltransferase activity"/>
    <property type="evidence" value="ECO:0007669"/>
    <property type="project" value="UniProtKB-EC"/>
</dbReference>
<dbReference type="InterPro" id="IPR036950">
    <property type="entry name" value="PBP_transglycosylase"/>
</dbReference>
<feature type="transmembrane region" description="Helical" evidence="15">
    <location>
        <begin position="83"/>
        <end position="104"/>
    </location>
</feature>
<proteinExistence type="inferred from homology"/>
<dbReference type="AlphaFoldDB" id="A0A934MDI0"/>
<comment type="catalytic activity">
    <reaction evidence="12">
        <text>Preferential cleavage: (Ac)2-L-Lys-D-Ala-|-D-Ala. Also transpeptidation of peptidyl-alanyl moieties that are N-acyl substituents of D-alanine.</text>
        <dbReference type="EC" id="3.4.16.4"/>
    </reaction>
</comment>
<keyword evidence="7" id="KW-0378">Hydrolase</keyword>
<evidence type="ECO:0000256" key="13">
    <source>
        <dbReference type="ARBA" id="ARBA00049902"/>
    </source>
</evidence>
<dbReference type="InterPro" id="IPR005543">
    <property type="entry name" value="PASTA_dom"/>
</dbReference>
<protein>
    <submittedName>
        <fullName evidence="17">Penicillin-binding protein</fullName>
    </submittedName>
</protein>
<evidence type="ECO:0000256" key="11">
    <source>
        <dbReference type="ARBA" id="ARBA00023316"/>
    </source>
</evidence>
<dbReference type="Gene3D" id="3.30.10.20">
    <property type="match status" value="1"/>
</dbReference>
<comment type="catalytic activity">
    <reaction evidence="13">
        <text>[GlcNAc-(1-&gt;4)-Mur2Ac(oyl-L-Ala-gamma-D-Glu-L-Lys-D-Ala-D-Ala)](n)-di-trans,octa-cis-undecaprenyl diphosphate + beta-D-GlcNAc-(1-&gt;4)-Mur2Ac(oyl-L-Ala-gamma-D-Glu-L-Lys-D-Ala-D-Ala)-di-trans,octa-cis-undecaprenyl diphosphate = [GlcNAc-(1-&gt;4)-Mur2Ac(oyl-L-Ala-gamma-D-Glu-L-Lys-D-Ala-D-Ala)](n+1)-di-trans,octa-cis-undecaprenyl diphosphate + di-trans,octa-cis-undecaprenyl diphosphate + H(+)</text>
        <dbReference type="Rhea" id="RHEA:23708"/>
        <dbReference type="Rhea" id="RHEA-COMP:9602"/>
        <dbReference type="Rhea" id="RHEA-COMP:9603"/>
        <dbReference type="ChEBI" id="CHEBI:15378"/>
        <dbReference type="ChEBI" id="CHEBI:58405"/>
        <dbReference type="ChEBI" id="CHEBI:60033"/>
        <dbReference type="ChEBI" id="CHEBI:78435"/>
        <dbReference type="EC" id="2.4.99.28"/>
    </reaction>
</comment>
<feature type="domain" description="PASTA" evidence="16">
    <location>
        <begin position="713"/>
        <end position="780"/>
    </location>
</feature>
<dbReference type="Proteomes" id="UP000602087">
    <property type="component" value="Unassembled WGS sequence"/>
</dbReference>
<organism evidence="17 18">
    <name type="scientific">Sanguibacter suaedae</name>
    <dbReference type="NCBI Taxonomy" id="2795737"/>
    <lineage>
        <taxon>Bacteria</taxon>
        <taxon>Bacillati</taxon>
        <taxon>Actinomycetota</taxon>
        <taxon>Actinomycetes</taxon>
        <taxon>Micrococcales</taxon>
        <taxon>Sanguibacteraceae</taxon>
        <taxon>Sanguibacter</taxon>
    </lineage>
</organism>
<evidence type="ECO:0000256" key="10">
    <source>
        <dbReference type="ARBA" id="ARBA00023268"/>
    </source>
</evidence>
<evidence type="ECO:0000256" key="8">
    <source>
        <dbReference type="ARBA" id="ARBA00022960"/>
    </source>
</evidence>
<evidence type="ECO:0000256" key="14">
    <source>
        <dbReference type="SAM" id="MobiDB-lite"/>
    </source>
</evidence>
<dbReference type="InterPro" id="IPR050396">
    <property type="entry name" value="Glycosyltr_51/Transpeptidase"/>
</dbReference>
<dbReference type="GO" id="GO:0008658">
    <property type="term" value="F:penicillin binding"/>
    <property type="evidence" value="ECO:0007669"/>
    <property type="project" value="InterPro"/>
</dbReference>
<dbReference type="Gene3D" id="1.10.3810.10">
    <property type="entry name" value="Biosynthetic peptidoglycan transglycosylase-like"/>
    <property type="match status" value="1"/>
</dbReference>
<gene>
    <name evidence="17" type="ORF">JAV76_07330</name>
</gene>
<evidence type="ECO:0000256" key="15">
    <source>
        <dbReference type="SAM" id="Phobius"/>
    </source>
</evidence>
<keyword evidence="15" id="KW-0472">Membrane</keyword>
<reference evidence="17" key="1">
    <citation type="submission" date="2020-12" db="EMBL/GenBank/DDBJ databases">
        <title>Sanguibacter suaedae sp. nov., isolated from Suaeda aralocaspica.</title>
        <authorList>
            <person name="Ma Q."/>
        </authorList>
    </citation>
    <scope>NUCLEOTIDE SEQUENCE</scope>
    <source>
        <strain evidence="17">YZGR15</strain>
    </source>
</reference>
<dbReference type="GO" id="GO:0009252">
    <property type="term" value="P:peptidoglycan biosynthetic process"/>
    <property type="evidence" value="ECO:0007669"/>
    <property type="project" value="UniProtKB-KW"/>
</dbReference>
<dbReference type="FunFam" id="1.10.3810.10:FF:000001">
    <property type="entry name" value="Penicillin-binding protein 1A"/>
    <property type="match status" value="1"/>
</dbReference>
<evidence type="ECO:0000256" key="9">
    <source>
        <dbReference type="ARBA" id="ARBA00022984"/>
    </source>
</evidence>
<evidence type="ECO:0000256" key="6">
    <source>
        <dbReference type="ARBA" id="ARBA00022679"/>
    </source>
</evidence>
<evidence type="ECO:0000256" key="4">
    <source>
        <dbReference type="ARBA" id="ARBA00022670"/>
    </source>
</evidence>
<name>A0A934MDI0_9MICO</name>
<evidence type="ECO:0000256" key="5">
    <source>
        <dbReference type="ARBA" id="ARBA00022676"/>
    </source>
</evidence>
<keyword evidence="4" id="KW-0645">Protease</keyword>
<dbReference type="GO" id="GO:0008360">
    <property type="term" value="P:regulation of cell shape"/>
    <property type="evidence" value="ECO:0007669"/>
    <property type="project" value="UniProtKB-KW"/>
</dbReference>
<dbReference type="Pfam" id="PF00905">
    <property type="entry name" value="Transpeptidase"/>
    <property type="match status" value="1"/>
</dbReference>
<sequence length="835" mass="88270">MPTSSNRPIRPTGRTAGRAVPARTPAQGSSARGTTASARTTTASRSGSGRSARSARAGSKKGFFNYPRAGKGRVHRWIPSWRFVLGSMLTGIALVCGLVFAAYATTTIPSALDTPQSQASTVFYADGATPMAKFALENRVILKSEQIPDHVKHAVVAAEDRSFYENAGIDPQGMARAFLGNLRGGRTTGGSTITQQYAERYYMDTTKDYVGKFKEALLAVKLGQSQDKDEILTNYLNTIYFGRGAHGIEVAAQLYFGKPAVELTVAEAAVIAGVIPSPTNWDPRNDREKSEQRWNYVLDGMVSGGWLSQAERDAQVYPEALAYEQKNTLGGPTGYLLDMVQDELAAKAGIDEDQLMTRGLSIVTTIDKPIQDAAEATAAEMPADAPANLKTAIVTIESSTGAYLALYGGKDFTADQLNAATMETAQAGSTFKPFTLLAAIESGKTLYDTYDGNSPRTFNGYTVGNFGGSSFGQMTLEAATANSVNTVYVELNQEIGPEKTNEVAVRAGVPSDTDGIGENVLSNVLGTAFVNPVDMASAYATFAAQGTYIEPHILKFITELDGSPVYEASTSGTSVFDPADIAELTYALEGVVKNGSGDKALSLGVPVAGKTGTSQENKSAWFVGYTPQFSTAVSLYQTGEGGAKESIAPFGGYKQITGSSVPLDLWTSYMGKMLTNRPVVDFPERTKPRPTPTATFEPTEEPTEEPETEEPVEVEQVAVPGGLSGRQEGNVTAALSAAGLNPSISRVNDPNVPSGRVISVSPGEGTMVPPGSTVIVTVSQGPAQPPPPVEEPEPEPEPEPEQPPQPEPSQAPTTTPPTQGQNNNNNQNNNSNSGG</sequence>
<evidence type="ECO:0000313" key="17">
    <source>
        <dbReference type="EMBL" id="MBI9114824.1"/>
    </source>
</evidence>
<dbReference type="PROSITE" id="PS51178">
    <property type="entry name" value="PASTA"/>
    <property type="match status" value="1"/>
</dbReference>
<keyword evidence="8" id="KW-0133">Cell shape</keyword>
<dbReference type="GO" id="GO:0071555">
    <property type="term" value="P:cell wall organization"/>
    <property type="evidence" value="ECO:0007669"/>
    <property type="project" value="UniProtKB-KW"/>
</dbReference>
<keyword evidence="15" id="KW-1133">Transmembrane helix</keyword>
<keyword evidence="15" id="KW-0812">Transmembrane</keyword>
<accession>A0A934MDI0</accession>
<evidence type="ECO:0000256" key="2">
    <source>
        <dbReference type="ARBA" id="ARBA00007739"/>
    </source>
</evidence>
<comment type="similarity">
    <text evidence="1">In the C-terminal section; belongs to the transpeptidase family.</text>
</comment>
<comment type="caution">
    <text evidence="17">The sequence shown here is derived from an EMBL/GenBank/DDBJ whole genome shotgun (WGS) entry which is preliminary data.</text>
</comment>
<feature type="compositionally biased region" description="Acidic residues" evidence="14">
    <location>
        <begin position="698"/>
        <end position="713"/>
    </location>
</feature>
<evidence type="ECO:0000259" key="16">
    <source>
        <dbReference type="PROSITE" id="PS51178"/>
    </source>
</evidence>
<evidence type="ECO:0000313" key="18">
    <source>
        <dbReference type="Proteomes" id="UP000602087"/>
    </source>
</evidence>
<keyword evidence="9" id="KW-0573">Peptidoglycan synthesis</keyword>
<evidence type="ECO:0000256" key="7">
    <source>
        <dbReference type="ARBA" id="ARBA00022801"/>
    </source>
</evidence>
<dbReference type="SUPFAM" id="SSF53955">
    <property type="entry name" value="Lysozyme-like"/>
    <property type="match status" value="1"/>
</dbReference>
<dbReference type="CDD" id="cd06577">
    <property type="entry name" value="PASTA_pknB"/>
    <property type="match status" value="1"/>
</dbReference>
<dbReference type="InterPro" id="IPR001460">
    <property type="entry name" value="PCN-bd_Tpept"/>
</dbReference>
<evidence type="ECO:0000256" key="1">
    <source>
        <dbReference type="ARBA" id="ARBA00007090"/>
    </source>
</evidence>
<dbReference type="EMBL" id="JAEINH010000005">
    <property type="protein sequence ID" value="MBI9114824.1"/>
    <property type="molecule type" value="Genomic_DNA"/>
</dbReference>
<dbReference type="InterPro" id="IPR012338">
    <property type="entry name" value="Beta-lactam/transpept-like"/>
</dbReference>
<dbReference type="InterPro" id="IPR001264">
    <property type="entry name" value="Glyco_trans_51"/>
</dbReference>
<evidence type="ECO:0000256" key="3">
    <source>
        <dbReference type="ARBA" id="ARBA00022645"/>
    </source>
</evidence>
<keyword evidence="11" id="KW-0961">Cell wall biogenesis/degradation</keyword>
<dbReference type="InterPro" id="IPR023346">
    <property type="entry name" value="Lysozyme-like_dom_sf"/>
</dbReference>
<feature type="compositionally biased region" description="Acidic residues" evidence="14">
    <location>
        <begin position="790"/>
        <end position="800"/>
    </location>
</feature>
<dbReference type="Pfam" id="PF00912">
    <property type="entry name" value="Transgly"/>
    <property type="match status" value="1"/>
</dbReference>
<feature type="region of interest" description="Disordered" evidence="14">
    <location>
        <begin position="681"/>
        <end position="713"/>
    </location>
</feature>
<dbReference type="GO" id="GO:0009002">
    <property type="term" value="F:serine-type D-Ala-D-Ala carboxypeptidase activity"/>
    <property type="evidence" value="ECO:0007669"/>
    <property type="project" value="UniProtKB-EC"/>
</dbReference>
<dbReference type="Gene3D" id="3.40.710.10">
    <property type="entry name" value="DD-peptidase/beta-lactamase superfamily"/>
    <property type="match status" value="1"/>
</dbReference>
<keyword evidence="3" id="KW-0121">Carboxypeptidase</keyword>
<dbReference type="Pfam" id="PF03793">
    <property type="entry name" value="PASTA"/>
    <property type="match status" value="1"/>
</dbReference>
<dbReference type="SUPFAM" id="SSF56601">
    <property type="entry name" value="beta-lactamase/transpeptidase-like"/>
    <property type="match status" value="1"/>
</dbReference>
<comment type="similarity">
    <text evidence="2">In the N-terminal section; belongs to the glycosyltransferase 51 family.</text>
</comment>
<feature type="region of interest" description="Disordered" evidence="14">
    <location>
        <begin position="1"/>
        <end position="62"/>
    </location>
</feature>
<dbReference type="SMART" id="SM00740">
    <property type="entry name" value="PASTA"/>
    <property type="match status" value="1"/>
</dbReference>
<feature type="compositionally biased region" description="Low complexity" evidence="14">
    <location>
        <begin position="28"/>
        <end position="57"/>
    </location>
</feature>
<dbReference type="GO" id="GO:0030288">
    <property type="term" value="C:outer membrane-bounded periplasmic space"/>
    <property type="evidence" value="ECO:0007669"/>
    <property type="project" value="TreeGrafter"/>
</dbReference>
<feature type="compositionally biased region" description="Low complexity" evidence="14">
    <location>
        <begin position="810"/>
        <end position="835"/>
    </location>
</feature>
<evidence type="ECO:0000256" key="12">
    <source>
        <dbReference type="ARBA" id="ARBA00034000"/>
    </source>
</evidence>
<keyword evidence="5" id="KW-0328">Glycosyltransferase</keyword>
<feature type="region of interest" description="Disordered" evidence="14">
    <location>
        <begin position="741"/>
        <end position="835"/>
    </location>
</feature>
<keyword evidence="6" id="KW-0808">Transferase</keyword>
<dbReference type="GO" id="GO:0006508">
    <property type="term" value="P:proteolysis"/>
    <property type="evidence" value="ECO:0007669"/>
    <property type="project" value="UniProtKB-KW"/>
</dbReference>
<dbReference type="PANTHER" id="PTHR32282:SF34">
    <property type="entry name" value="PENICILLIN-BINDING PROTEIN 1A"/>
    <property type="match status" value="1"/>
</dbReference>
<dbReference type="PANTHER" id="PTHR32282">
    <property type="entry name" value="BINDING PROTEIN TRANSPEPTIDASE, PUTATIVE-RELATED"/>
    <property type="match status" value="1"/>
</dbReference>